<evidence type="ECO:0000256" key="1">
    <source>
        <dbReference type="SAM" id="MobiDB-lite"/>
    </source>
</evidence>
<dbReference type="AlphaFoldDB" id="A0A834N7U4"/>
<feature type="compositionally biased region" description="Acidic residues" evidence="1">
    <location>
        <begin position="70"/>
        <end position="79"/>
    </location>
</feature>
<feature type="compositionally biased region" description="Acidic residues" evidence="1">
    <location>
        <begin position="101"/>
        <end position="120"/>
    </location>
</feature>
<evidence type="ECO:0000313" key="2">
    <source>
        <dbReference type="EMBL" id="KAF7398089.1"/>
    </source>
</evidence>
<reference evidence="2" key="1">
    <citation type="journal article" date="2020" name="G3 (Bethesda)">
        <title>High-Quality Assemblies for Three Invasive Social Wasps from the &lt;i&gt;Vespula&lt;/i&gt; Genus.</title>
        <authorList>
            <person name="Harrop T.W.R."/>
            <person name="Guhlin J."/>
            <person name="McLaughlin G.M."/>
            <person name="Permina E."/>
            <person name="Stockwell P."/>
            <person name="Gilligan J."/>
            <person name="Le Lec M.F."/>
            <person name="Gruber M.A.M."/>
            <person name="Quinn O."/>
            <person name="Lovegrove M."/>
            <person name="Duncan E.J."/>
            <person name="Remnant E.J."/>
            <person name="Van Eeckhoven J."/>
            <person name="Graham B."/>
            <person name="Knapp R.A."/>
            <person name="Langford K.W."/>
            <person name="Kronenberg Z."/>
            <person name="Press M.O."/>
            <person name="Eacker S.M."/>
            <person name="Wilson-Rankin E.E."/>
            <person name="Purcell J."/>
            <person name="Lester P.J."/>
            <person name="Dearden P.K."/>
        </authorList>
    </citation>
    <scope>NUCLEOTIDE SEQUENCE</scope>
    <source>
        <strain evidence="2">Volc-1</strain>
    </source>
</reference>
<keyword evidence="3" id="KW-1185">Reference proteome</keyword>
<comment type="caution">
    <text evidence="2">The sequence shown here is derived from an EMBL/GenBank/DDBJ whole genome shotgun (WGS) entry which is preliminary data.</text>
</comment>
<dbReference type="EMBL" id="JACSDY010000019">
    <property type="protein sequence ID" value="KAF7398089.1"/>
    <property type="molecule type" value="Genomic_DNA"/>
</dbReference>
<dbReference type="Proteomes" id="UP000600918">
    <property type="component" value="Unassembled WGS sequence"/>
</dbReference>
<accession>A0A834N7U4</accession>
<protein>
    <submittedName>
        <fullName evidence="2">Uncharacterized protein</fullName>
    </submittedName>
</protein>
<name>A0A834N7U4_VESPE</name>
<evidence type="ECO:0000313" key="3">
    <source>
        <dbReference type="Proteomes" id="UP000600918"/>
    </source>
</evidence>
<feature type="region of interest" description="Disordered" evidence="1">
    <location>
        <begin position="63"/>
        <end position="137"/>
    </location>
</feature>
<feature type="compositionally biased region" description="Basic and acidic residues" evidence="1">
    <location>
        <begin position="80"/>
        <end position="100"/>
    </location>
</feature>
<proteinExistence type="predicted"/>
<feature type="region of interest" description="Disordered" evidence="1">
    <location>
        <begin position="1"/>
        <end position="20"/>
    </location>
</feature>
<gene>
    <name evidence="2" type="ORF">H0235_016097</name>
</gene>
<sequence>MLPGYYHESFGNKWPPRPSTSTLSIKQKMLEHDARKHRGTIYCYSLLLNEVATRDLSEKRCWVSLSRKEEEEEEEEEVEEERRGGGEAEEKKEEKLKKEEEEKEEEEEEKEEEEEEEEGEEKSGLAVHKRKSAFAIA</sequence>
<organism evidence="2 3">
    <name type="scientific">Vespula pensylvanica</name>
    <name type="common">Western yellow jacket</name>
    <name type="synonym">Wasp</name>
    <dbReference type="NCBI Taxonomy" id="30213"/>
    <lineage>
        <taxon>Eukaryota</taxon>
        <taxon>Metazoa</taxon>
        <taxon>Ecdysozoa</taxon>
        <taxon>Arthropoda</taxon>
        <taxon>Hexapoda</taxon>
        <taxon>Insecta</taxon>
        <taxon>Pterygota</taxon>
        <taxon>Neoptera</taxon>
        <taxon>Endopterygota</taxon>
        <taxon>Hymenoptera</taxon>
        <taxon>Apocrita</taxon>
        <taxon>Aculeata</taxon>
        <taxon>Vespoidea</taxon>
        <taxon>Vespidae</taxon>
        <taxon>Vespinae</taxon>
        <taxon>Vespula</taxon>
    </lineage>
</organism>
<feature type="compositionally biased region" description="Basic residues" evidence="1">
    <location>
        <begin position="127"/>
        <end position="137"/>
    </location>
</feature>